<dbReference type="EMBL" id="JANBTW010000010">
    <property type="protein sequence ID" value="KAJ2679654.1"/>
    <property type="molecule type" value="Genomic_DNA"/>
</dbReference>
<dbReference type="InterPro" id="IPR036188">
    <property type="entry name" value="FAD/NAD-bd_sf"/>
</dbReference>
<evidence type="ECO:0000313" key="3">
    <source>
        <dbReference type="Proteomes" id="UP001151518"/>
    </source>
</evidence>
<keyword evidence="1" id="KW-0812">Transmembrane</keyword>
<keyword evidence="1" id="KW-0472">Membrane</keyword>
<feature type="transmembrane region" description="Helical" evidence="1">
    <location>
        <begin position="581"/>
        <end position="600"/>
    </location>
</feature>
<dbReference type="InterPro" id="IPR050464">
    <property type="entry name" value="Zeta_carotene_desat/Oxidored"/>
</dbReference>
<keyword evidence="1" id="KW-1133">Transmembrane helix</keyword>
<feature type="transmembrane region" description="Helical" evidence="1">
    <location>
        <begin position="542"/>
        <end position="569"/>
    </location>
</feature>
<dbReference type="SUPFAM" id="SSF51905">
    <property type="entry name" value="FAD/NAD(P)-binding domain"/>
    <property type="match status" value="1"/>
</dbReference>
<name>A0A9W8G5T9_9FUNG</name>
<comment type="caution">
    <text evidence="2">The sequence shown here is derived from an EMBL/GenBank/DDBJ whole genome shotgun (WGS) entry which is preliminary data.</text>
</comment>
<dbReference type="Gene3D" id="3.50.50.60">
    <property type="entry name" value="FAD/NAD(P)-binding domain"/>
    <property type="match status" value="2"/>
</dbReference>
<dbReference type="Gene3D" id="3.90.660.10">
    <property type="match status" value="1"/>
</dbReference>
<proteinExistence type="predicted"/>
<dbReference type="PANTHER" id="PTHR42923">
    <property type="entry name" value="PROTOPORPHYRINOGEN OXIDASE"/>
    <property type="match status" value="1"/>
</dbReference>
<reference evidence="2" key="1">
    <citation type="submission" date="2022-07" db="EMBL/GenBank/DDBJ databases">
        <title>Phylogenomic reconstructions and comparative analyses of Kickxellomycotina fungi.</title>
        <authorList>
            <person name="Reynolds N.K."/>
            <person name="Stajich J.E."/>
            <person name="Barry K."/>
            <person name="Grigoriev I.V."/>
            <person name="Crous P."/>
            <person name="Smith M.E."/>
        </authorList>
    </citation>
    <scope>NUCLEOTIDE SEQUENCE</scope>
    <source>
        <strain evidence="2">NRRL 3115</strain>
    </source>
</reference>
<dbReference type="PANTHER" id="PTHR42923:SF42">
    <property type="entry name" value="AMINE OXIDASE DOMAIN-CONTAINING PROTEIN"/>
    <property type="match status" value="1"/>
</dbReference>
<accession>A0A9W8G5T9</accession>
<dbReference type="Pfam" id="PF13450">
    <property type="entry name" value="NAD_binding_8"/>
    <property type="match status" value="1"/>
</dbReference>
<dbReference type="AlphaFoldDB" id="A0A9W8G5T9"/>
<protein>
    <submittedName>
        <fullName evidence="2">Uncharacterized protein</fullName>
    </submittedName>
</protein>
<sequence length="611" mass="68008">MPEKTETGKRVAVVGSGLAGLTAAYFLQKSGCSVDLFERSDSVGMDAGSVTVEGARIDVPFRVFTPDYYPYLYSMYKYLGIEFAAADYSLGFTGAKGDTFWSYTNMALGDYQLSIPDGIVRDVGRLTVTREWVRLIFACLKFVRMPSHSYKLDPKNRLGWITIGQYLQNEKYDQMFVSRVFIPFIASLLTCSLDAAAAYPANTILHFVAKVVFGARIRKAKNGVQEVCQFLTHGISSVHLNTQVKEMVLCNSDEKGSYGSVKGGICLVAKGGQKYYFDEVVLATPADTAAQLLSTVHREDEKQMEYPPSELLNALRSVPYEDTFVVTHRDEAVMPAKREEWRGVNIRTTADKPNAMASHWINYVEQTTSGRTFNTQVFQTVDSLVQLDKSKVVSKTSFHRSLVTVESQTQINTMHRYQGEHGIWLVGTYTSPGVPLLEGCVRTSLDVVRAMGGQLPFTPPRLTRKGKQDINGGSAEYEVGLAPGMVRDEVVEAYFECDTAGTFAFKCPWLRGQENAQSVCEGAALEDTDGFAGSKCKNRDRFWSWVGWLGFFVFLPVFSLILAAFNALLGCVFGSELGNRIQMMLLDILVYTICVLQLGYKQLARYDGMLR</sequence>
<evidence type="ECO:0000313" key="2">
    <source>
        <dbReference type="EMBL" id="KAJ2679654.1"/>
    </source>
</evidence>
<dbReference type="OrthoDB" id="5977668at2759"/>
<dbReference type="Proteomes" id="UP001151518">
    <property type="component" value="Unassembled WGS sequence"/>
</dbReference>
<evidence type="ECO:0000256" key="1">
    <source>
        <dbReference type="SAM" id="Phobius"/>
    </source>
</evidence>
<gene>
    <name evidence="2" type="ORF">GGI25_001344</name>
</gene>
<dbReference type="GO" id="GO:0016491">
    <property type="term" value="F:oxidoreductase activity"/>
    <property type="evidence" value="ECO:0007669"/>
    <property type="project" value="TreeGrafter"/>
</dbReference>
<organism evidence="2 3">
    <name type="scientific">Coemansia spiralis</name>
    <dbReference type="NCBI Taxonomy" id="417178"/>
    <lineage>
        <taxon>Eukaryota</taxon>
        <taxon>Fungi</taxon>
        <taxon>Fungi incertae sedis</taxon>
        <taxon>Zoopagomycota</taxon>
        <taxon>Kickxellomycotina</taxon>
        <taxon>Kickxellomycetes</taxon>
        <taxon>Kickxellales</taxon>
        <taxon>Kickxellaceae</taxon>
        <taxon>Coemansia</taxon>
    </lineage>
</organism>